<organism evidence="12 13">
    <name type="scientific">Candidatus Azambacteria bacterium RIFCSPLOWO2_01_FULL_37_9</name>
    <dbReference type="NCBI Taxonomy" id="1797297"/>
    <lineage>
        <taxon>Bacteria</taxon>
        <taxon>Candidatus Azamiibacteriota</taxon>
    </lineage>
</organism>
<sequence length="370" mass="41299">MLRNHFKNFDWWLFSAVVFLVFIGILMFFAGAKYGAGDIYLKKQLFFLIFGIILIFGISFFDYRRLKAHSAPVILIYALSIAALILVLMFGVKVRGSISWFKIGPFSVEPVEFVKIAILALFAKFFTLRHAEIYRLSHIVLSAVYVAIPTLLVFLQPDFGSAILLIGIWVGMMMISGINKKYLATLFFIGAIFFSVAWFGIFKDYQKDRIFSFLNPLEDPYGAGYNIIQSRIAIGSGGLLGMGLGRGTQTRLGFLPEAHTDFIFAAIAEELGLLGVAFIFVGYGFIFWRILKIANWASNNFAKLFCFGFLILISLQFIINISMNLGVAPVTGITLPFISYGGSSLISLFIGLGIIESIAIRNFKTANQEI</sequence>
<reference evidence="12 13" key="1">
    <citation type="journal article" date="2016" name="Nat. Commun.">
        <title>Thousands of microbial genomes shed light on interconnected biogeochemical processes in an aquifer system.</title>
        <authorList>
            <person name="Anantharaman K."/>
            <person name="Brown C.T."/>
            <person name="Hug L.A."/>
            <person name="Sharon I."/>
            <person name="Castelle C.J."/>
            <person name="Probst A.J."/>
            <person name="Thomas B.C."/>
            <person name="Singh A."/>
            <person name="Wilkins M.J."/>
            <person name="Karaoz U."/>
            <person name="Brodie E.L."/>
            <person name="Williams K.H."/>
            <person name="Hubbard S.S."/>
            <person name="Banfield J.F."/>
        </authorList>
    </citation>
    <scope>NUCLEOTIDE SEQUENCE [LARGE SCALE GENOMIC DNA]</scope>
</reference>
<protein>
    <submittedName>
        <fullName evidence="12">Rod shape-determining protein RodA</fullName>
    </submittedName>
</protein>
<dbReference type="GO" id="GO:0071555">
    <property type="term" value="P:cell wall organization"/>
    <property type="evidence" value="ECO:0007669"/>
    <property type="project" value="UniProtKB-KW"/>
</dbReference>
<dbReference type="InterPro" id="IPR011923">
    <property type="entry name" value="RodA/MrdB"/>
</dbReference>
<evidence type="ECO:0000256" key="8">
    <source>
        <dbReference type="ARBA" id="ARBA00022989"/>
    </source>
</evidence>
<feature type="transmembrane region" description="Helical" evidence="11">
    <location>
        <begin position="333"/>
        <end position="355"/>
    </location>
</feature>
<dbReference type="Pfam" id="PF01098">
    <property type="entry name" value="FTSW_RODA_SPOVE"/>
    <property type="match status" value="1"/>
</dbReference>
<keyword evidence="3" id="KW-0328">Glycosyltransferase</keyword>
<evidence type="ECO:0000313" key="13">
    <source>
        <dbReference type="Proteomes" id="UP000177947"/>
    </source>
</evidence>
<feature type="transmembrane region" description="Helical" evidence="11">
    <location>
        <begin position="162"/>
        <end position="178"/>
    </location>
</feature>
<dbReference type="GO" id="GO:0009252">
    <property type="term" value="P:peptidoglycan biosynthetic process"/>
    <property type="evidence" value="ECO:0007669"/>
    <property type="project" value="UniProtKB-KW"/>
</dbReference>
<evidence type="ECO:0000256" key="1">
    <source>
        <dbReference type="ARBA" id="ARBA00004141"/>
    </source>
</evidence>
<feature type="transmembrane region" description="Helical" evidence="11">
    <location>
        <begin position="12"/>
        <end position="32"/>
    </location>
</feature>
<keyword evidence="4" id="KW-0808">Transferase</keyword>
<feature type="transmembrane region" description="Helical" evidence="11">
    <location>
        <begin position="300"/>
        <end position="321"/>
    </location>
</feature>
<dbReference type="NCBIfam" id="TIGR02210">
    <property type="entry name" value="rodA_shape"/>
    <property type="match status" value="1"/>
</dbReference>
<dbReference type="InterPro" id="IPR001182">
    <property type="entry name" value="FtsW/RodA"/>
</dbReference>
<dbReference type="PROSITE" id="PS00428">
    <property type="entry name" value="FTSW_RODA_SPOVE"/>
    <property type="match status" value="1"/>
</dbReference>
<comment type="caution">
    <text evidence="12">The sequence shown here is derived from an EMBL/GenBank/DDBJ whole genome shotgun (WGS) entry which is preliminary data.</text>
</comment>
<keyword evidence="8 11" id="KW-1133">Transmembrane helix</keyword>
<dbReference type="AlphaFoldDB" id="A0A1F5C9L1"/>
<evidence type="ECO:0000256" key="2">
    <source>
        <dbReference type="ARBA" id="ARBA00022475"/>
    </source>
</evidence>
<evidence type="ECO:0000256" key="3">
    <source>
        <dbReference type="ARBA" id="ARBA00022676"/>
    </source>
</evidence>
<name>A0A1F5C9L1_9BACT</name>
<evidence type="ECO:0000256" key="5">
    <source>
        <dbReference type="ARBA" id="ARBA00022692"/>
    </source>
</evidence>
<evidence type="ECO:0000256" key="6">
    <source>
        <dbReference type="ARBA" id="ARBA00022960"/>
    </source>
</evidence>
<keyword evidence="7" id="KW-0573">Peptidoglycan synthesis</keyword>
<evidence type="ECO:0000313" key="12">
    <source>
        <dbReference type="EMBL" id="OGD39546.1"/>
    </source>
</evidence>
<dbReference type="Proteomes" id="UP000177947">
    <property type="component" value="Unassembled WGS sequence"/>
</dbReference>
<comment type="subcellular location">
    <subcellularLocation>
        <location evidence="1">Membrane</location>
        <topology evidence="1">Multi-pass membrane protein</topology>
    </subcellularLocation>
</comment>
<keyword evidence="9 11" id="KW-0472">Membrane</keyword>
<dbReference type="GO" id="GO:0051301">
    <property type="term" value="P:cell division"/>
    <property type="evidence" value="ECO:0007669"/>
    <property type="project" value="InterPro"/>
</dbReference>
<keyword evidence="5 11" id="KW-0812">Transmembrane</keyword>
<feature type="transmembrane region" description="Helical" evidence="11">
    <location>
        <begin position="73"/>
        <end position="92"/>
    </location>
</feature>
<dbReference type="PANTHER" id="PTHR30474">
    <property type="entry name" value="CELL CYCLE PROTEIN"/>
    <property type="match status" value="1"/>
</dbReference>
<feature type="transmembrane region" description="Helical" evidence="11">
    <location>
        <begin position="184"/>
        <end position="202"/>
    </location>
</feature>
<feature type="transmembrane region" description="Helical" evidence="11">
    <location>
        <begin position="262"/>
        <end position="288"/>
    </location>
</feature>
<evidence type="ECO:0000256" key="10">
    <source>
        <dbReference type="ARBA" id="ARBA00023316"/>
    </source>
</evidence>
<dbReference type="GO" id="GO:0015648">
    <property type="term" value="F:lipid-linked peptidoglycan transporter activity"/>
    <property type="evidence" value="ECO:0007669"/>
    <property type="project" value="TreeGrafter"/>
</dbReference>
<evidence type="ECO:0000256" key="11">
    <source>
        <dbReference type="SAM" id="Phobius"/>
    </source>
</evidence>
<dbReference type="InterPro" id="IPR018365">
    <property type="entry name" value="Cell_cycle_FtsW-rel_CS"/>
</dbReference>
<dbReference type="GO" id="GO:0016757">
    <property type="term" value="F:glycosyltransferase activity"/>
    <property type="evidence" value="ECO:0007669"/>
    <property type="project" value="UniProtKB-KW"/>
</dbReference>
<evidence type="ECO:0000256" key="9">
    <source>
        <dbReference type="ARBA" id="ARBA00023136"/>
    </source>
</evidence>
<keyword evidence="10" id="KW-0961">Cell wall biogenesis/degradation</keyword>
<keyword evidence="6" id="KW-0133">Cell shape</keyword>
<dbReference type="EMBL" id="MEYQ01000002">
    <property type="protein sequence ID" value="OGD39546.1"/>
    <property type="molecule type" value="Genomic_DNA"/>
</dbReference>
<keyword evidence="2" id="KW-1003">Cell membrane</keyword>
<gene>
    <name evidence="12" type="ORF">A2907_02605</name>
</gene>
<dbReference type="GO" id="GO:0008360">
    <property type="term" value="P:regulation of cell shape"/>
    <property type="evidence" value="ECO:0007669"/>
    <property type="project" value="UniProtKB-KW"/>
</dbReference>
<feature type="transmembrane region" description="Helical" evidence="11">
    <location>
        <begin position="136"/>
        <end position="155"/>
    </location>
</feature>
<dbReference type="GO" id="GO:0005886">
    <property type="term" value="C:plasma membrane"/>
    <property type="evidence" value="ECO:0007669"/>
    <property type="project" value="TreeGrafter"/>
</dbReference>
<dbReference type="GO" id="GO:0032153">
    <property type="term" value="C:cell division site"/>
    <property type="evidence" value="ECO:0007669"/>
    <property type="project" value="TreeGrafter"/>
</dbReference>
<accession>A0A1F5C9L1</accession>
<proteinExistence type="predicted"/>
<dbReference type="PANTHER" id="PTHR30474:SF1">
    <property type="entry name" value="PEPTIDOGLYCAN GLYCOSYLTRANSFERASE MRDB"/>
    <property type="match status" value="1"/>
</dbReference>
<feature type="transmembrane region" description="Helical" evidence="11">
    <location>
        <begin position="44"/>
        <end position="61"/>
    </location>
</feature>
<evidence type="ECO:0000256" key="4">
    <source>
        <dbReference type="ARBA" id="ARBA00022679"/>
    </source>
</evidence>
<evidence type="ECO:0000256" key="7">
    <source>
        <dbReference type="ARBA" id="ARBA00022984"/>
    </source>
</evidence>